<feature type="domain" description="Helix-turn-helix type 11" evidence="1">
    <location>
        <begin position="24"/>
        <end position="80"/>
    </location>
</feature>
<dbReference type="EMBL" id="PYGA01000001">
    <property type="protein sequence ID" value="PSL00860.1"/>
    <property type="molecule type" value="Genomic_DNA"/>
</dbReference>
<dbReference type="AlphaFoldDB" id="A0A2P8DUG3"/>
<dbReference type="SUPFAM" id="SSF46785">
    <property type="entry name" value="Winged helix' DNA-binding domain"/>
    <property type="match status" value="1"/>
</dbReference>
<name>A0A2P8DUG3_9ACTN</name>
<dbReference type="InterPro" id="IPR036390">
    <property type="entry name" value="WH_DNA-bd_sf"/>
</dbReference>
<dbReference type="Proteomes" id="UP000240542">
    <property type="component" value="Unassembled WGS sequence"/>
</dbReference>
<organism evidence="2 3">
    <name type="scientific">Murinocardiopsis flavida</name>
    <dbReference type="NCBI Taxonomy" id="645275"/>
    <lineage>
        <taxon>Bacteria</taxon>
        <taxon>Bacillati</taxon>
        <taxon>Actinomycetota</taxon>
        <taxon>Actinomycetes</taxon>
        <taxon>Streptosporangiales</taxon>
        <taxon>Nocardiopsidaceae</taxon>
        <taxon>Murinocardiopsis</taxon>
    </lineage>
</organism>
<dbReference type="InterPro" id="IPR051534">
    <property type="entry name" value="CBASS_pafABC_assoc_protein"/>
</dbReference>
<dbReference type="InterPro" id="IPR036388">
    <property type="entry name" value="WH-like_DNA-bd_sf"/>
</dbReference>
<gene>
    <name evidence="2" type="ORF">CLV63_101339</name>
</gene>
<sequence>MSGFRRILTSMTINARPLIPRVERQHRLIEELRTSAPRALTADQLSARLLFTARTVERDVAELVEAGVPITARRGRGGGYSIDSRRELPPLVFTPGEASALIASLTVIGPYGSATAKSAMAKLLGALYGEGGRP</sequence>
<proteinExistence type="predicted"/>
<protein>
    <submittedName>
        <fullName evidence="2">HTH domain-containing protein</fullName>
    </submittedName>
</protein>
<dbReference type="Gene3D" id="1.10.10.10">
    <property type="entry name" value="Winged helix-like DNA-binding domain superfamily/Winged helix DNA-binding domain"/>
    <property type="match status" value="1"/>
</dbReference>
<evidence type="ECO:0000313" key="3">
    <source>
        <dbReference type="Proteomes" id="UP000240542"/>
    </source>
</evidence>
<reference evidence="2 3" key="1">
    <citation type="submission" date="2018-03" db="EMBL/GenBank/DDBJ databases">
        <title>Genomic Encyclopedia of Archaeal and Bacterial Type Strains, Phase II (KMG-II): from individual species to whole genera.</title>
        <authorList>
            <person name="Goeker M."/>
        </authorList>
    </citation>
    <scope>NUCLEOTIDE SEQUENCE [LARGE SCALE GENOMIC DNA]</scope>
    <source>
        <strain evidence="2 3">DSM 45312</strain>
    </source>
</reference>
<dbReference type="InterPro" id="IPR013196">
    <property type="entry name" value="HTH_11"/>
</dbReference>
<dbReference type="Pfam" id="PF08279">
    <property type="entry name" value="HTH_11"/>
    <property type="match status" value="1"/>
</dbReference>
<evidence type="ECO:0000259" key="1">
    <source>
        <dbReference type="Pfam" id="PF08279"/>
    </source>
</evidence>
<dbReference type="OrthoDB" id="3634743at2"/>
<accession>A0A2P8DUG3</accession>
<dbReference type="PANTHER" id="PTHR34580">
    <property type="match status" value="1"/>
</dbReference>
<evidence type="ECO:0000313" key="2">
    <source>
        <dbReference type="EMBL" id="PSL00860.1"/>
    </source>
</evidence>
<comment type="caution">
    <text evidence="2">The sequence shown here is derived from an EMBL/GenBank/DDBJ whole genome shotgun (WGS) entry which is preliminary data.</text>
</comment>
<dbReference type="PANTHER" id="PTHR34580:SF3">
    <property type="entry name" value="PROTEIN PAFB"/>
    <property type="match status" value="1"/>
</dbReference>
<keyword evidence="3" id="KW-1185">Reference proteome</keyword>